<organism evidence="3">
    <name type="scientific">Fusarium oxysporum f. sp. pisi HDV247</name>
    <dbReference type="NCBI Taxonomy" id="1080344"/>
    <lineage>
        <taxon>Eukaryota</taxon>
        <taxon>Fungi</taxon>
        <taxon>Dikarya</taxon>
        <taxon>Ascomycota</taxon>
        <taxon>Pezizomycotina</taxon>
        <taxon>Sordariomycetes</taxon>
        <taxon>Hypocreomycetidae</taxon>
        <taxon>Hypocreales</taxon>
        <taxon>Nectriaceae</taxon>
        <taxon>Fusarium</taxon>
        <taxon>Fusarium oxysporum species complex</taxon>
    </lineage>
</organism>
<name>W9P9T8_FUSOX</name>
<dbReference type="OrthoDB" id="4587016at2759"/>
<sequence length="828" mass="92937">MSSSDDSDSSITVSDESDIESVISESEGDEEAGFDEIDDQFSDSDDGNQVSGSVFLEGTESALNLLFFAGGSIAGAIAQTFDTNRTTDEPMVQAAGVSSLLVCLFDEPYLILLPETENDMDNVDLGSDNISPEVHVNISHTQTDAFPSTRNSSVANTTAPYTNKASNAVRALEAKIARDICRDHLSMPLPGQTYGTTSNTTTRLVQVPHNPGFLGCLGWRLRRTFLQPHIYTPLPSPSHIRVLFIQPGVNEDTLVASFELLDLNTANIRFEAISYQWSECGCQKASIRLGGEQMSINAYLRNILLHLRREQHIRVVWADALCINQSDHAERLQQVSIMQKIYSQAFRVIGFVGKDYTHASMCFNAINALTSAWFEVRKSFGHDSTSSTPGNIYSRVMNEASIGRIVEVFQSGYWKRLWVVQELVSSRRAIIRWGDAEMSWTLLGLATTLIRNNKSLMTMFNHIDKSKKSPGPFQGSPDARTGLMNAYLMYRMSSTQFRGDSMSFLDVLRLTRNFDVSERLDRIYAILGLPSRHTGPGRTSIPPDYRLLPDGLYSRVFYWVYQTHDEPLEILSAIRHTSLFYPDFPTWIPRWHVKPIRSIGISHRASMKFDASAGWKPKPPAKLAWSRNERHLILQGFVLASVTSAHRVFPTASTKDRLSRHKKLKTHNTGLNHWLNVHVRSHNDIQARLPLILTAGQDWYGNILKEQNSIDEHTASFVKWSQGYFRNAKPCDEEAVRYGQAVNNVCRDRQIFTAMNCLLGLGPNLLRKGDLVCVVAGGPVPYILRPLGDDTFYFVGECYVAGYMFGEAVAEWRSQAQASLSLRIFTLR</sequence>
<dbReference type="Pfam" id="PF26639">
    <property type="entry name" value="Het-6_barrel"/>
    <property type="match status" value="1"/>
</dbReference>
<dbReference type="InterPro" id="IPR010730">
    <property type="entry name" value="HET"/>
</dbReference>
<reference evidence="3" key="2">
    <citation type="submission" date="2012-05" db="EMBL/GenBank/DDBJ databases">
        <title>Annotation of the Genome Sequence of Fusarium oxysporum HDV247.</title>
        <authorList>
            <consortium name="The Broad Institute Genomics Platform"/>
            <person name="Ma L.-J."/>
            <person name="Corby-Kistler H."/>
            <person name="Broz K."/>
            <person name="Gale L.R."/>
            <person name="Jonkers W."/>
            <person name="O'Donnell K."/>
            <person name="Ploetz R."/>
            <person name="Steinberg C."/>
            <person name="Schwartz D.C."/>
            <person name="VanEtten H."/>
            <person name="Zhou S."/>
            <person name="Young S.K."/>
            <person name="Zeng Q."/>
            <person name="Gargeya S."/>
            <person name="Fitzgerald M."/>
            <person name="Abouelleil A."/>
            <person name="Alvarado L."/>
            <person name="Chapman S.B."/>
            <person name="Gainer-Dewar J."/>
            <person name="Goldberg J."/>
            <person name="Griggs A."/>
            <person name="Gujja S."/>
            <person name="Hansen M."/>
            <person name="Howarth C."/>
            <person name="Imamovic A."/>
            <person name="Ireland A."/>
            <person name="Larimer J."/>
            <person name="McCowan C."/>
            <person name="Murphy C."/>
            <person name="Pearson M."/>
            <person name="Poon T.W."/>
            <person name="Priest M."/>
            <person name="Roberts A."/>
            <person name="Saif S."/>
            <person name="Shea T."/>
            <person name="Sykes S."/>
            <person name="Wortman J."/>
            <person name="Nusbaum C."/>
            <person name="Birren B."/>
        </authorList>
    </citation>
    <scope>NUCLEOTIDE SEQUENCE</scope>
    <source>
        <strain evidence="3">HDV247</strain>
    </source>
</reference>
<dbReference type="EMBL" id="JH650976">
    <property type="protein sequence ID" value="EXA36695.1"/>
    <property type="molecule type" value="Genomic_DNA"/>
</dbReference>
<evidence type="ECO:0000313" key="3">
    <source>
        <dbReference type="EMBL" id="EXA36695.1"/>
    </source>
</evidence>
<dbReference type="HOGENOM" id="CLU_355664_0_0_1"/>
<protein>
    <recommendedName>
        <fullName evidence="2">Heterokaryon incompatibility domain-containing protein</fullName>
    </recommendedName>
</protein>
<dbReference type="Pfam" id="PF06985">
    <property type="entry name" value="HET"/>
    <property type="match status" value="1"/>
</dbReference>
<feature type="compositionally biased region" description="Low complexity" evidence="1">
    <location>
        <begin position="9"/>
        <end position="25"/>
    </location>
</feature>
<evidence type="ECO:0000259" key="2">
    <source>
        <dbReference type="Pfam" id="PF06985"/>
    </source>
</evidence>
<feature type="domain" description="Heterokaryon incompatibility" evidence="2">
    <location>
        <begin position="270"/>
        <end position="422"/>
    </location>
</feature>
<accession>W9P9T8</accession>
<feature type="region of interest" description="Disordered" evidence="1">
    <location>
        <begin position="1"/>
        <end position="52"/>
    </location>
</feature>
<evidence type="ECO:0000256" key="1">
    <source>
        <dbReference type="SAM" id="MobiDB-lite"/>
    </source>
</evidence>
<feature type="compositionally biased region" description="Acidic residues" evidence="1">
    <location>
        <begin position="26"/>
        <end position="46"/>
    </location>
</feature>
<gene>
    <name evidence="3" type="ORF">FOVG_12579</name>
</gene>
<dbReference type="AlphaFoldDB" id="W9P9T8"/>
<dbReference type="PANTHER" id="PTHR24148:SF64">
    <property type="entry name" value="HETEROKARYON INCOMPATIBILITY DOMAIN-CONTAINING PROTEIN"/>
    <property type="match status" value="1"/>
</dbReference>
<reference evidence="3" key="1">
    <citation type="submission" date="2011-10" db="EMBL/GenBank/DDBJ databases">
        <title>The Genome Sequence of Fusarium oxysporum HDV247.</title>
        <authorList>
            <consortium name="The Broad Institute Genome Sequencing Platform"/>
            <person name="Ma L.-J."/>
            <person name="Gale L.R."/>
            <person name="Schwartz D.C."/>
            <person name="Zhou S."/>
            <person name="Corby-Kistler H."/>
            <person name="Young S.K."/>
            <person name="Zeng Q."/>
            <person name="Gargeya S."/>
            <person name="Fitzgerald M."/>
            <person name="Haas B."/>
            <person name="Abouelleil A."/>
            <person name="Alvarado L."/>
            <person name="Arachchi H.M."/>
            <person name="Berlin A."/>
            <person name="Brown A."/>
            <person name="Chapman S.B."/>
            <person name="Chen Z."/>
            <person name="Dunbar C."/>
            <person name="Freedman E."/>
            <person name="Gearin G."/>
            <person name="Goldberg J."/>
            <person name="Griggs A."/>
            <person name="Gujja S."/>
            <person name="Heiman D."/>
            <person name="Howarth C."/>
            <person name="Larson L."/>
            <person name="Lui A."/>
            <person name="MacDonald P.J.P."/>
            <person name="Montmayeur A."/>
            <person name="Murphy C."/>
            <person name="Neiman D."/>
            <person name="Pearson M."/>
            <person name="Priest M."/>
            <person name="Roberts A."/>
            <person name="Saif S."/>
            <person name="Shea T."/>
            <person name="Shenoy N."/>
            <person name="Sisk P."/>
            <person name="Stolte C."/>
            <person name="Sykes S."/>
            <person name="Wortman J."/>
            <person name="Nusbaum C."/>
            <person name="Birren B."/>
        </authorList>
    </citation>
    <scope>NUCLEOTIDE SEQUENCE [LARGE SCALE GENOMIC DNA]</scope>
    <source>
        <strain evidence="3">HDV247</strain>
    </source>
</reference>
<dbReference type="InterPro" id="IPR052895">
    <property type="entry name" value="HetReg/Transcr_Mod"/>
</dbReference>
<dbReference type="PANTHER" id="PTHR24148">
    <property type="entry name" value="ANKYRIN REPEAT DOMAIN-CONTAINING PROTEIN 39 HOMOLOG-RELATED"/>
    <property type="match status" value="1"/>
</dbReference>
<dbReference type="Proteomes" id="UP000030751">
    <property type="component" value="Unassembled WGS sequence"/>
</dbReference>
<proteinExistence type="predicted"/>